<proteinExistence type="predicted"/>
<protein>
    <submittedName>
        <fullName evidence="1">Uncharacterized protein</fullName>
    </submittedName>
</protein>
<dbReference type="Proteomes" id="UP001303046">
    <property type="component" value="Unassembled WGS sequence"/>
</dbReference>
<name>A0ABR1CCC5_NECAM</name>
<gene>
    <name evidence="1" type="primary">Necator_chrII.g6533</name>
    <name evidence="1" type="ORF">RB195_018740</name>
</gene>
<comment type="caution">
    <text evidence="1">The sequence shown here is derived from an EMBL/GenBank/DDBJ whole genome shotgun (WGS) entry which is preliminary data.</text>
</comment>
<reference evidence="1 2" key="1">
    <citation type="submission" date="2023-08" db="EMBL/GenBank/DDBJ databases">
        <title>A Necator americanus chromosomal reference genome.</title>
        <authorList>
            <person name="Ilik V."/>
            <person name="Petrzelkova K.J."/>
            <person name="Pardy F."/>
            <person name="Fuh T."/>
            <person name="Niatou-Singa F.S."/>
            <person name="Gouil Q."/>
            <person name="Baker L."/>
            <person name="Ritchie M.E."/>
            <person name="Jex A.R."/>
            <person name="Gazzola D."/>
            <person name="Li H."/>
            <person name="Toshio Fujiwara R."/>
            <person name="Zhan B."/>
            <person name="Aroian R.V."/>
            <person name="Pafco B."/>
            <person name="Schwarz E.M."/>
        </authorList>
    </citation>
    <scope>NUCLEOTIDE SEQUENCE [LARGE SCALE GENOMIC DNA]</scope>
    <source>
        <strain evidence="1 2">Aroian</strain>
        <tissue evidence="1">Whole animal</tissue>
    </source>
</reference>
<organism evidence="1 2">
    <name type="scientific">Necator americanus</name>
    <name type="common">Human hookworm</name>
    <dbReference type="NCBI Taxonomy" id="51031"/>
    <lineage>
        <taxon>Eukaryota</taxon>
        <taxon>Metazoa</taxon>
        <taxon>Ecdysozoa</taxon>
        <taxon>Nematoda</taxon>
        <taxon>Chromadorea</taxon>
        <taxon>Rhabditida</taxon>
        <taxon>Rhabditina</taxon>
        <taxon>Rhabditomorpha</taxon>
        <taxon>Strongyloidea</taxon>
        <taxon>Ancylostomatidae</taxon>
        <taxon>Bunostominae</taxon>
        <taxon>Necator</taxon>
    </lineage>
</organism>
<evidence type="ECO:0000313" key="2">
    <source>
        <dbReference type="Proteomes" id="UP001303046"/>
    </source>
</evidence>
<sequence length="125" mass="14105">MRVRSICSRCLCELHKSHDLFMRKHETRQICQCSHDALQSLRKEVSNVMPIHTPFTEIFNDSKEIYALSKQGEITLAIESNLLIGGTDTIIQTCEISIRVVKALFAIFATAVAKAQELISFASHQ</sequence>
<keyword evidence="2" id="KW-1185">Reference proteome</keyword>
<accession>A0ABR1CCC5</accession>
<evidence type="ECO:0000313" key="1">
    <source>
        <dbReference type="EMBL" id="KAK6735689.1"/>
    </source>
</evidence>
<dbReference type="EMBL" id="JAVFWL010000002">
    <property type="protein sequence ID" value="KAK6735689.1"/>
    <property type="molecule type" value="Genomic_DNA"/>
</dbReference>